<accession>A0AAF0YG84</accession>
<dbReference type="GeneID" id="87812987"/>
<keyword evidence="1" id="KW-1133">Transmembrane helix</keyword>
<keyword evidence="1" id="KW-0472">Membrane</keyword>
<proteinExistence type="predicted"/>
<evidence type="ECO:0000313" key="2">
    <source>
        <dbReference type="EMBL" id="WOO86345.1"/>
    </source>
</evidence>
<dbReference type="EMBL" id="CP086720">
    <property type="protein sequence ID" value="WOO86345.1"/>
    <property type="molecule type" value="Genomic_DNA"/>
</dbReference>
<feature type="transmembrane region" description="Helical" evidence="1">
    <location>
        <begin position="196"/>
        <end position="217"/>
    </location>
</feature>
<name>A0AAF0YG84_9TREE</name>
<organism evidence="2 3">
    <name type="scientific">Vanrija pseudolonga</name>
    <dbReference type="NCBI Taxonomy" id="143232"/>
    <lineage>
        <taxon>Eukaryota</taxon>
        <taxon>Fungi</taxon>
        <taxon>Dikarya</taxon>
        <taxon>Basidiomycota</taxon>
        <taxon>Agaricomycotina</taxon>
        <taxon>Tremellomycetes</taxon>
        <taxon>Trichosporonales</taxon>
        <taxon>Trichosporonaceae</taxon>
        <taxon>Vanrija</taxon>
    </lineage>
</organism>
<dbReference type="AlphaFoldDB" id="A0AAF0YG84"/>
<feature type="transmembrane region" description="Helical" evidence="1">
    <location>
        <begin position="6"/>
        <end position="28"/>
    </location>
</feature>
<feature type="transmembrane region" description="Helical" evidence="1">
    <location>
        <begin position="229"/>
        <end position="249"/>
    </location>
</feature>
<sequence length="295" mass="32791">MSFNHAAAAALVFGALYLALWCYMAYMYSTRQYKWASRTTVLFVHTSLRVASQACGVAFGVLAWDSPVVFVVYLLLGAEGYITLTIAAFYFLHHYLLAHFGALRLLRPDINSLTKNQEGLCLVEMILGIPLYLPWRYWPDDRIAIVDAWLIPGNALIVGGGVMMAAKMDVKSPEHAGLTVDEVLKRNARHLATAKVLRTAGYGVFLVLIVVYCGFIVKTWTRPGRSNSTLVIVTIVAMLLFIRGVFGVLQSSMNNLSYYNPSSYRADGMAPRFTAMEYCLAVVPEFACLTPARLY</sequence>
<keyword evidence="3" id="KW-1185">Reference proteome</keyword>
<reference evidence="2" key="1">
    <citation type="submission" date="2023-10" db="EMBL/GenBank/DDBJ databases">
        <authorList>
            <person name="Noh H."/>
        </authorList>
    </citation>
    <scope>NUCLEOTIDE SEQUENCE</scope>
    <source>
        <strain evidence="2">DUCC4014</strain>
    </source>
</reference>
<keyword evidence="1" id="KW-0812">Transmembrane</keyword>
<dbReference type="Proteomes" id="UP000827549">
    <property type="component" value="Chromosome 7"/>
</dbReference>
<feature type="transmembrane region" description="Helical" evidence="1">
    <location>
        <begin position="143"/>
        <end position="166"/>
    </location>
</feature>
<dbReference type="PANTHER" id="PTHR42109">
    <property type="entry name" value="UNPLACED GENOMIC SCAFFOLD UM_SCAF_CONTIG_1.265, WHOLE GENOME SHOTGUN SEQUENCE"/>
    <property type="match status" value="1"/>
</dbReference>
<feature type="transmembrane region" description="Helical" evidence="1">
    <location>
        <begin position="70"/>
        <end position="98"/>
    </location>
</feature>
<feature type="transmembrane region" description="Helical" evidence="1">
    <location>
        <begin position="40"/>
        <end position="64"/>
    </location>
</feature>
<gene>
    <name evidence="2" type="ORF">LOC62_07G009826</name>
</gene>
<protein>
    <submittedName>
        <fullName evidence="2">Uncharacterized protein</fullName>
    </submittedName>
</protein>
<dbReference type="PANTHER" id="PTHR42109:SF2">
    <property type="entry name" value="INTEGRAL MEMBRANE PROTEIN"/>
    <property type="match status" value="1"/>
</dbReference>
<evidence type="ECO:0000313" key="3">
    <source>
        <dbReference type="Proteomes" id="UP000827549"/>
    </source>
</evidence>
<evidence type="ECO:0000256" key="1">
    <source>
        <dbReference type="SAM" id="Phobius"/>
    </source>
</evidence>
<dbReference type="RefSeq" id="XP_062632371.1">
    <property type="nucleotide sequence ID" value="XM_062776387.1"/>
</dbReference>